<dbReference type="GO" id="GO:0006814">
    <property type="term" value="P:sodium ion transport"/>
    <property type="evidence" value="ECO:0007669"/>
    <property type="project" value="UniProtKB-KW"/>
</dbReference>
<keyword evidence="12" id="KW-0346">Stress response</keyword>
<feature type="domain" description="EF-hand" evidence="19">
    <location>
        <begin position="342"/>
        <end position="377"/>
    </location>
</feature>
<evidence type="ECO:0000256" key="9">
    <source>
        <dbReference type="ARBA" id="ARBA00022737"/>
    </source>
</evidence>
<evidence type="ECO:0000256" key="12">
    <source>
        <dbReference type="ARBA" id="ARBA00023016"/>
    </source>
</evidence>
<feature type="signal peptide" evidence="18">
    <location>
        <begin position="1"/>
        <end position="25"/>
    </location>
</feature>
<evidence type="ECO:0000313" key="21">
    <source>
        <dbReference type="Proteomes" id="UP000811609"/>
    </source>
</evidence>
<evidence type="ECO:0000256" key="8">
    <source>
        <dbReference type="ARBA" id="ARBA00022723"/>
    </source>
</evidence>
<evidence type="ECO:0000256" key="15">
    <source>
        <dbReference type="ARBA" id="ARBA00023136"/>
    </source>
</evidence>
<feature type="domain" description="EF-hand" evidence="19">
    <location>
        <begin position="302"/>
        <end position="337"/>
    </location>
</feature>
<dbReference type="SMART" id="SM00054">
    <property type="entry name" value="EFh"/>
    <property type="match status" value="2"/>
</dbReference>
<keyword evidence="21" id="KW-1185">Reference proteome</keyword>
<feature type="transmembrane region" description="Helical" evidence="17">
    <location>
        <begin position="433"/>
        <end position="452"/>
    </location>
</feature>
<keyword evidence="8" id="KW-0479">Metal-binding</keyword>
<dbReference type="GO" id="GO:0015369">
    <property type="term" value="F:calcium:proton antiporter activity"/>
    <property type="evidence" value="ECO:0007669"/>
    <property type="project" value="TreeGrafter"/>
</dbReference>
<sequence>MSKHLTLSFLLLFFFFLILCDTSYGRFITHRTYFSLSSDLVSDGVQQLRGPPYLALNRSSSFSAESTCEQTYGFLPCSTTVLGNIFLIVIYDYLMFLSATYLSNGSEVLLEILGPGIVGGLLLPILGAVPDAMLILVSGLSGSTETAQSQISVGMGLLAGSTVTLLTIIWGTCVIVGKCDLVDDVAQDAQDTKGFNLTESGVSTDIWTSYTARIMVISAMPFLIVQIPVQVLNSTSGRHLAVWIALIFSLLLLISYCLYQVLQPWIQRRKISYVKHKHVVLGLLRHLRDRAVGKLLRDNGEPNEESIKKLFSAVDTNGDGNISYSELRALIVSIQFEEIDLNKDEAANKLMRDFDTSQDHRVDEAEFVKVISNWLKRARHIRTASRNPNPQTLRFLDAIHQDTYREHDLLDVDDESDEEFEDAGDSRWTSIKAVLLLLLGTLIAIAFADPLVDAIDNFADATSIPSFFVSFIALPLATNSREAVSTITSASHDKRITASLTFSELYGVVTINNVLCISVFLALVNIRGLTWDFSSEVLVIVIVSVLVGGFASFRTHFPLWTVLVAFLLYPFSLVLIYVLHYVLGWS</sequence>
<evidence type="ECO:0000256" key="3">
    <source>
        <dbReference type="ARBA" id="ARBA00022448"/>
    </source>
</evidence>
<dbReference type="PANTHER" id="PTHR31503">
    <property type="entry name" value="VACUOLAR CALCIUM ION TRANSPORTER"/>
    <property type="match status" value="1"/>
</dbReference>
<name>A0A8T1P745_CARIL</name>
<dbReference type="GO" id="GO:0005886">
    <property type="term" value="C:plasma membrane"/>
    <property type="evidence" value="ECO:0007669"/>
    <property type="project" value="UniProtKB-SubCell"/>
</dbReference>
<keyword evidence="5" id="KW-1003">Cell membrane</keyword>
<keyword evidence="13" id="KW-0915">Sodium</keyword>
<dbReference type="Pfam" id="PF13499">
    <property type="entry name" value="EF-hand_7"/>
    <property type="match status" value="1"/>
</dbReference>
<dbReference type="Pfam" id="PF01699">
    <property type="entry name" value="Na_Ca_ex"/>
    <property type="match status" value="2"/>
</dbReference>
<dbReference type="InterPro" id="IPR004837">
    <property type="entry name" value="NaCa_Exmemb"/>
</dbReference>
<evidence type="ECO:0000256" key="10">
    <source>
        <dbReference type="ARBA" id="ARBA00022837"/>
    </source>
</evidence>
<feature type="chain" id="PRO_5035908332" description="EF-hand domain-containing protein" evidence="18">
    <location>
        <begin position="26"/>
        <end position="586"/>
    </location>
</feature>
<protein>
    <recommendedName>
        <fullName evidence="19">EF-hand domain-containing protein</fullName>
    </recommendedName>
</protein>
<accession>A0A8T1P745</accession>
<keyword evidence="16" id="KW-0739">Sodium transport</keyword>
<dbReference type="FunFam" id="1.20.1420.30:FF:000019">
    <property type="entry name" value="Sodium/calcium exchanger NCL2"/>
    <property type="match status" value="1"/>
</dbReference>
<dbReference type="EMBL" id="CM031819">
    <property type="protein sequence ID" value="KAG6637223.1"/>
    <property type="molecule type" value="Genomic_DNA"/>
</dbReference>
<evidence type="ECO:0000256" key="14">
    <source>
        <dbReference type="ARBA" id="ARBA00023065"/>
    </source>
</evidence>
<evidence type="ECO:0000256" key="1">
    <source>
        <dbReference type="ARBA" id="ARBA00004651"/>
    </source>
</evidence>
<dbReference type="InterPro" id="IPR002048">
    <property type="entry name" value="EF_hand_dom"/>
</dbReference>
<feature type="transmembrane region" description="Helical" evidence="17">
    <location>
        <begin position="241"/>
        <end position="262"/>
    </location>
</feature>
<evidence type="ECO:0000313" key="20">
    <source>
        <dbReference type="EMBL" id="KAG6637223.1"/>
    </source>
</evidence>
<comment type="subcellular location">
    <subcellularLocation>
        <location evidence="1">Cell membrane</location>
        <topology evidence="1">Multi-pass membrane protein</topology>
    </subcellularLocation>
</comment>
<evidence type="ECO:0000256" key="4">
    <source>
        <dbReference type="ARBA" id="ARBA00022449"/>
    </source>
</evidence>
<evidence type="ECO:0000256" key="5">
    <source>
        <dbReference type="ARBA" id="ARBA00022475"/>
    </source>
</evidence>
<feature type="transmembrane region" description="Helical" evidence="17">
    <location>
        <begin position="505"/>
        <end position="527"/>
    </location>
</feature>
<keyword evidence="11 17" id="KW-1133">Transmembrane helix</keyword>
<keyword evidence="10" id="KW-0106">Calcium</keyword>
<dbReference type="PROSITE" id="PS50222">
    <property type="entry name" value="EF_HAND_2"/>
    <property type="match status" value="2"/>
</dbReference>
<evidence type="ECO:0000256" key="16">
    <source>
        <dbReference type="ARBA" id="ARBA00023201"/>
    </source>
</evidence>
<evidence type="ECO:0000256" key="18">
    <source>
        <dbReference type="SAM" id="SignalP"/>
    </source>
</evidence>
<organism evidence="20 21">
    <name type="scientific">Carya illinoinensis</name>
    <name type="common">Pecan</name>
    <dbReference type="NCBI Taxonomy" id="32201"/>
    <lineage>
        <taxon>Eukaryota</taxon>
        <taxon>Viridiplantae</taxon>
        <taxon>Streptophyta</taxon>
        <taxon>Embryophyta</taxon>
        <taxon>Tracheophyta</taxon>
        <taxon>Spermatophyta</taxon>
        <taxon>Magnoliopsida</taxon>
        <taxon>eudicotyledons</taxon>
        <taxon>Gunneridae</taxon>
        <taxon>Pentapetalae</taxon>
        <taxon>rosids</taxon>
        <taxon>fabids</taxon>
        <taxon>Fagales</taxon>
        <taxon>Juglandaceae</taxon>
        <taxon>Carya</taxon>
    </lineage>
</organism>
<dbReference type="PROSITE" id="PS00018">
    <property type="entry name" value="EF_HAND_1"/>
    <property type="match status" value="2"/>
</dbReference>
<evidence type="ECO:0000256" key="2">
    <source>
        <dbReference type="ARBA" id="ARBA00008170"/>
    </source>
</evidence>
<feature type="transmembrane region" description="Helical" evidence="17">
    <location>
        <begin position="81"/>
        <end position="102"/>
    </location>
</feature>
<dbReference type="Proteomes" id="UP000811609">
    <property type="component" value="Chromosome 11"/>
</dbReference>
<dbReference type="AlphaFoldDB" id="A0A8T1P745"/>
<feature type="transmembrane region" description="Helical" evidence="17">
    <location>
        <begin position="109"/>
        <end position="129"/>
    </location>
</feature>
<dbReference type="PANTHER" id="PTHR31503:SF36">
    <property type="entry name" value="SODIUM_CALCIUM EXCHANGER MEMBRANE REGION DOMAIN-CONTAINING PROTEIN"/>
    <property type="match status" value="1"/>
</dbReference>
<dbReference type="GO" id="GO:0006874">
    <property type="term" value="P:intracellular calcium ion homeostasis"/>
    <property type="evidence" value="ECO:0007669"/>
    <property type="project" value="TreeGrafter"/>
</dbReference>
<dbReference type="InterPro" id="IPR018247">
    <property type="entry name" value="EF_Hand_1_Ca_BS"/>
</dbReference>
<reference evidence="20" key="1">
    <citation type="submission" date="2020-12" db="EMBL/GenBank/DDBJ databases">
        <title>WGS assembly of Carya illinoinensis cv. Pawnee.</title>
        <authorList>
            <person name="Platts A."/>
            <person name="Shu S."/>
            <person name="Wright S."/>
            <person name="Barry K."/>
            <person name="Edger P."/>
            <person name="Pires J.C."/>
            <person name="Schmutz J."/>
        </authorList>
    </citation>
    <scope>NUCLEOTIDE SEQUENCE</scope>
    <source>
        <tissue evidence="20">Leaf</tissue>
    </source>
</reference>
<evidence type="ECO:0000256" key="6">
    <source>
        <dbReference type="ARBA" id="ARBA00022568"/>
    </source>
</evidence>
<evidence type="ECO:0000256" key="17">
    <source>
        <dbReference type="SAM" id="Phobius"/>
    </source>
</evidence>
<dbReference type="InterPro" id="IPR004713">
    <property type="entry name" value="CaH_exchang"/>
</dbReference>
<keyword evidence="18" id="KW-0732">Signal</keyword>
<keyword evidence="3" id="KW-0813">Transport</keyword>
<proteinExistence type="inferred from homology"/>
<evidence type="ECO:0000259" key="19">
    <source>
        <dbReference type="PROSITE" id="PS50222"/>
    </source>
</evidence>
<dbReference type="GO" id="GO:0005509">
    <property type="term" value="F:calcium ion binding"/>
    <property type="evidence" value="ECO:0007669"/>
    <property type="project" value="InterPro"/>
</dbReference>
<feature type="transmembrane region" description="Helical" evidence="17">
    <location>
        <begin position="533"/>
        <end position="553"/>
    </location>
</feature>
<evidence type="ECO:0000256" key="7">
    <source>
        <dbReference type="ARBA" id="ARBA00022692"/>
    </source>
</evidence>
<feature type="transmembrane region" description="Helical" evidence="17">
    <location>
        <begin position="560"/>
        <end position="583"/>
    </location>
</feature>
<dbReference type="CDD" id="cd00051">
    <property type="entry name" value="EFh"/>
    <property type="match status" value="1"/>
</dbReference>
<gene>
    <name evidence="20" type="ORF">CIPAW_11G164000</name>
</gene>
<keyword evidence="15 17" id="KW-0472">Membrane</keyword>
<feature type="transmembrane region" description="Helical" evidence="17">
    <location>
        <begin position="149"/>
        <end position="170"/>
    </location>
</feature>
<keyword evidence="9" id="KW-0677">Repeat</keyword>
<keyword evidence="14" id="KW-0406">Ion transport</keyword>
<comment type="similarity">
    <text evidence="2">Belongs to the Ca(2+):cation antiporter (CaCA) (TC 2.A.19) family.</text>
</comment>
<evidence type="ECO:0000256" key="13">
    <source>
        <dbReference type="ARBA" id="ARBA00023053"/>
    </source>
</evidence>
<keyword evidence="4" id="KW-0050">Antiport</keyword>
<evidence type="ECO:0000256" key="11">
    <source>
        <dbReference type="ARBA" id="ARBA00022989"/>
    </source>
</evidence>
<comment type="caution">
    <text evidence="20">The sequence shown here is derived from an EMBL/GenBank/DDBJ whole genome shotgun (WGS) entry which is preliminary data.</text>
</comment>
<keyword evidence="7 17" id="KW-0812">Transmembrane</keyword>
<keyword evidence="6" id="KW-0109">Calcium transport</keyword>